<feature type="domain" description="6-hydroxymethylpterin diphosphokinase MptE-like" evidence="1">
    <location>
        <begin position="204"/>
        <end position="375"/>
    </location>
</feature>
<evidence type="ECO:0000259" key="2">
    <source>
        <dbReference type="Pfam" id="PF20157"/>
    </source>
</evidence>
<dbReference type="InterPro" id="IPR002826">
    <property type="entry name" value="MptE-like"/>
</dbReference>
<protein>
    <recommendedName>
        <fullName evidence="5">DUF115 domain-containing protein</fullName>
    </recommendedName>
</protein>
<evidence type="ECO:0000313" key="3">
    <source>
        <dbReference type="EMBL" id="ABZ83360.1"/>
    </source>
</evidence>
<feature type="domain" description="Glycosyltransferase Maf N-terminal" evidence="2">
    <location>
        <begin position="75"/>
        <end position="124"/>
    </location>
</feature>
<dbReference type="STRING" id="498761.HM1_1214"/>
<dbReference type="Proteomes" id="UP000008550">
    <property type="component" value="Chromosome"/>
</dbReference>
<proteinExistence type="predicted"/>
<dbReference type="AlphaFoldDB" id="B0TH35"/>
<dbReference type="InterPro" id="IPR045376">
    <property type="entry name" value="Maf_N"/>
</dbReference>
<dbReference type="Pfam" id="PF20157">
    <property type="entry name" value="Maf_flag10_N"/>
    <property type="match status" value="1"/>
</dbReference>
<dbReference type="RefSeq" id="WP_012281892.1">
    <property type="nucleotide sequence ID" value="NC_010337.2"/>
</dbReference>
<sequence length="601" mass="68638">MALIDRNIRFFQEYCPVILEQLQGWAPHNQVEVVASRVPGVPTAQFCTPQGGVYLHSRYNPIQEAETWASQQDLKGIRHIVVFGLALGYHLEALVRINPRVQLHIYEPDGTVFLASLHERDWTNFPWQQVKHLAFDGHRPKQEWFLQEIIQQMKADWTILTIPSVQRCFPDAYRSFQERMKALRTSYVDSLEMNIPFQKEWATNALKNLPHILRTDSVFKHKDFFAGQTAVMTASGPSLAEAIPYLRRLKKEKKTIIVAAGTSVNALVHHGIAPHMFVSYDPFVNNFNILRPNLDKGIPLVFGSTIYSDIVSEHVGPQAHFILNQDNVYAEIVGGVNPDEVIIDAPSIAVVTIQLLSKLGISRIILAGQDLAFIDDRRYATGVNEAIAQASEEDRKKYQPIEANDGGTVYTNDSFQIMRQNMELFIRQISGAVTFVNTARRGAKIAGVDYVDWEVLMPSLLEGDSVGKPPFAFPRIRTRSLKPLAKRVEKILDDTALEIRKIFEQLQQFSERCQNNEQERAQASYQKLIQGLWLLFNQRGFNGLVVYLIRNETHIIKKYLPDALDFDLEEKKRFAFREVPLFLRGVEAALHQLRYGLADWN</sequence>
<dbReference type="KEGG" id="hmo:HM1_1214"/>
<reference evidence="3 4" key="1">
    <citation type="journal article" date="2008" name="J. Bacteriol.">
        <title>The genome of Heliobacterium modesticaldum, a phototrophic representative of the Firmicutes containing the simplest photosynthetic apparatus.</title>
        <authorList>
            <person name="Sattley W.M."/>
            <person name="Madigan M.T."/>
            <person name="Swingley W.D."/>
            <person name="Cheung P.C."/>
            <person name="Clocksin K.M."/>
            <person name="Conrad A.L."/>
            <person name="Dejesa L.C."/>
            <person name="Honchak B.M."/>
            <person name="Jung D.O."/>
            <person name="Karbach L.E."/>
            <person name="Kurdoglu A."/>
            <person name="Lahiri S."/>
            <person name="Mastrian S.D."/>
            <person name="Page L.E."/>
            <person name="Taylor H.L."/>
            <person name="Wang Z.T."/>
            <person name="Raymond J."/>
            <person name="Chen M."/>
            <person name="Blankenship R.E."/>
            <person name="Touchman J.W."/>
        </authorList>
    </citation>
    <scope>NUCLEOTIDE SEQUENCE [LARGE SCALE GENOMIC DNA]</scope>
    <source>
        <strain evidence="4">ATCC 51547 / Ice1</strain>
    </source>
</reference>
<dbReference type="Pfam" id="PF01973">
    <property type="entry name" value="MptE-like"/>
    <property type="match status" value="1"/>
</dbReference>
<accession>B0TH35</accession>
<dbReference type="PANTHER" id="PTHR41786:SF1">
    <property type="entry name" value="6-HYDROXYMETHYLPTERIN DIPHOSPHOKINASE MPTE-LIKE DOMAIN-CONTAINING PROTEIN"/>
    <property type="match status" value="1"/>
</dbReference>
<evidence type="ECO:0008006" key="5">
    <source>
        <dbReference type="Google" id="ProtNLM"/>
    </source>
</evidence>
<evidence type="ECO:0000259" key="1">
    <source>
        <dbReference type="Pfam" id="PF01973"/>
    </source>
</evidence>
<dbReference type="HOGENOM" id="CLU_026503_0_0_9"/>
<dbReference type="EMBL" id="CP000930">
    <property type="protein sequence ID" value="ABZ83360.1"/>
    <property type="molecule type" value="Genomic_DNA"/>
</dbReference>
<organism evidence="3 4">
    <name type="scientific">Heliobacterium modesticaldum (strain ATCC 51547 / Ice1)</name>
    <dbReference type="NCBI Taxonomy" id="498761"/>
    <lineage>
        <taxon>Bacteria</taxon>
        <taxon>Bacillati</taxon>
        <taxon>Bacillota</taxon>
        <taxon>Clostridia</taxon>
        <taxon>Eubacteriales</taxon>
        <taxon>Heliobacteriaceae</taxon>
        <taxon>Heliomicrobium</taxon>
    </lineage>
</organism>
<keyword evidence="4" id="KW-1185">Reference proteome</keyword>
<name>B0TH35_HELMI</name>
<dbReference type="OrthoDB" id="9801899at2"/>
<evidence type="ECO:0000313" key="4">
    <source>
        <dbReference type="Proteomes" id="UP000008550"/>
    </source>
</evidence>
<dbReference type="eggNOG" id="COG2604">
    <property type="taxonomic scope" value="Bacteria"/>
</dbReference>
<gene>
    <name evidence="3" type="ORF">HM1_1214</name>
</gene>
<dbReference type="PANTHER" id="PTHR41786">
    <property type="entry name" value="MOTILITY ACCESSORY FACTOR MAF"/>
    <property type="match status" value="1"/>
</dbReference>